<comment type="catalytic activity">
    <reaction evidence="7 8">
        <text>tRNA(Trp) + L-tryptophan + ATP = L-tryptophyl-tRNA(Trp) + AMP + diphosphate + H(+)</text>
        <dbReference type="Rhea" id="RHEA:24080"/>
        <dbReference type="Rhea" id="RHEA-COMP:9671"/>
        <dbReference type="Rhea" id="RHEA-COMP:9705"/>
        <dbReference type="ChEBI" id="CHEBI:15378"/>
        <dbReference type="ChEBI" id="CHEBI:30616"/>
        <dbReference type="ChEBI" id="CHEBI:33019"/>
        <dbReference type="ChEBI" id="CHEBI:57912"/>
        <dbReference type="ChEBI" id="CHEBI:78442"/>
        <dbReference type="ChEBI" id="CHEBI:78535"/>
        <dbReference type="ChEBI" id="CHEBI:456215"/>
        <dbReference type="EC" id="6.1.1.2"/>
    </reaction>
</comment>
<dbReference type="PANTHER" id="PTHR43766:SF1">
    <property type="entry name" value="TRYPTOPHAN--TRNA LIGASE, MITOCHONDRIAL"/>
    <property type="match status" value="1"/>
</dbReference>
<evidence type="ECO:0000313" key="10">
    <source>
        <dbReference type="EMBL" id="ARN85203.1"/>
    </source>
</evidence>
<keyword evidence="2 8" id="KW-0436">Ligase</keyword>
<feature type="binding site" evidence="8">
    <location>
        <position position="185"/>
    </location>
    <ligand>
        <name>ATP</name>
        <dbReference type="ChEBI" id="CHEBI:30616"/>
    </ligand>
</feature>
<dbReference type="PRINTS" id="PR01039">
    <property type="entry name" value="TRNASYNTHTRP"/>
</dbReference>
<keyword evidence="11" id="KW-1185">Reference proteome</keyword>
<dbReference type="FunFam" id="3.40.50.620:FF:000082">
    <property type="entry name" value="MSW1p Mitochondrial tryptophanyl-tRNA synthetase"/>
    <property type="match status" value="1"/>
</dbReference>
<protein>
    <recommendedName>
        <fullName evidence="8">Tryptophan--tRNA ligase</fullName>
        <ecNumber evidence="8">6.1.1.2</ecNumber>
    </recommendedName>
    <alternativeName>
        <fullName evidence="8">Tryptophanyl-tRNA synthetase</fullName>
        <shortName evidence="8">TrpRS</shortName>
    </alternativeName>
</protein>
<dbReference type="InterPro" id="IPR002306">
    <property type="entry name" value="Trp-tRNA-ligase"/>
</dbReference>
<dbReference type="InterPro" id="IPR050203">
    <property type="entry name" value="Trp-tRNA_synthetase"/>
</dbReference>
<dbReference type="InterPro" id="IPR024109">
    <property type="entry name" value="Trp-tRNA-ligase_bac-type"/>
</dbReference>
<dbReference type="EMBL" id="CP008743">
    <property type="protein sequence ID" value="ARN85203.1"/>
    <property type="molecule type" value="Genomic_DNA"/>
</dbReference>
<dbReference type="HAMAP" id="MF_00140_B">
    <property type="entry name" value="Trp_tRNA_synth_B"/>
    <property type="match status" value="1"/>
</dbReference>
<name>A0A1W6N5Q7_9PROT</name>
<dbReference type="InterPro" id="IPR001412">
    <property type="entry name" value="aa-tRNA-synth_I_CS"/>
</dbReference>
<feature type="binding site" evidence="8">
    <location>
        <begin position="145"/>
        <end position="147"/>
    </location>
    <ligand>
        <name>ATP</name>
        <dbReference type="ChEBI" id="CHEBI:30616"/>
    </ligand>
</feature>
<reference evidence="10 11" key="1">
    <citation type="submission" date="2014-06" db="EMBL/GenBank/DDBJ databases">
        <title>The genome of the endonuclear symbiont Nucleicultrix amoebiphila.</title>
        <authorList>
            <person name="Schulz F."/>
            <person name="Horn M."/>
        </authorList>
    </citation>
    <scope>NUCLEOTIDE SEQUENCE [LARGE SCALE GENOMIC DNA]</scope>
    <source>
        <strain evidence="10 11">FS5</strain>
    </source>
</reference>
<dbReference type="OrthoDB" id="9801042at2"/>
<gene>
    <name evidence="8" type="primary">trpS</name>
    <name evidence="10" type="ORF">GQ61_07810</name>
</gene>
<evidence type="ECO:0000256" key="8">
    <source>
        <dbReference type="HAMAP-Rule" id="MF_00140"/>
    </source>
</evidence>
<feature type="binding site" evidence="8">
    <location>
        <position position="133"/>
    </location>
    <ligand>
        <name>L-tryptophan</name>
        <dbReference type="ChEBI" id="CHEBI:57912"/>
    </ligand>
</feature>
<dbReference type="Gene3D" id="3.40.50.620">
    <property type="entry name" value="HUPs"/>
    <property type="match status" value="1"/>
</dbReference>
<comment type="similarity">
    <text evidence="1 8 9">Belongs to the class-I aminoacyl-tRNA synthetase family.</text>
</comment>
<dbReference type="GO" id="GO:0006436">
    <property type="term" value="P:tryptophanyl-tRNA aminoacylation"/>
    <property type="evidence" value="ECO:0007669"/>
    <property type="project" value="UniProtKB-UniRule"/>
</dbReference>
<dbReference type="STRING" id="1414854.GQ61_07810"/>
<evidence type="ECO:0000256" key="9">
    <source>
        <dbReference type="RuleBase" id="RU363036"/>
    </source>
</evidence>
<dbReference type="InterPro" id="IPR002305">
    <property type="entry name" value="aa-tRNA-synth_Ic"/>
</dbReference>
<evidence type="ECO:0000256" key="4">
    <source>
        <dbReference type="ARBA" id="ARBA00022840"/>
    </source>
</evidence>
<dbReference type="CDD" id="cd00806">
    <property type="entry name" value="TrpRS_core"/>
    <property type="match status" value="1"/>
</dbReference>
<keyword evidence="5 8" id="KW-0648">Protein biosynthesis</keyword>
<keyword evidence="6 8" id="KW-0030">Aminoacyl-tRNA synthetase</keyword>
<dbReference type="RefSeq" id="WP_085784749.1">
    <property type="nucleotide sequence ID" value="NZ_CP008743.1"/>
</dbReference>
<sequence>MGIILSGVQPTGNLTLGNYLGAIRNWVTMQSHNTCFFCIVDLHALTVPQDPKKLKMQTREVAAAYIASGINPSLSTIFIQSNISAHTELSWFLSCFTPMGWLNRMIQFKEKSGKNRESSVLGLYAYPVLQAADILLYKATDVPVGEDQKQHVELARDIAGAFNRAYEKEIFPLPEPQILGEATRVMSLRDGTKKMSKSDPSEFSRIHLRDDADTIAQKIKKAKTDPDPLPEDPKLLTERPEAFNLVNIYSALSNQSLESVCHQFAGAQFSTFKPALADLVVSIIAPIGLEIERLMNHEDELDGILKKGNDHAREVAEKTLHEVQKTIGILRV</sequence>
<evidence type="ECO:0000256" key="2">
    <source>
        <dbReference type="ARBA" id="ARBA00022598"/>
    </source>
</evidence>
<dbReference type="AlphaFoldDB" id="A0A1W6N5Q7"/>
<feature type="binding site" evidence="8">
    <location>
        <begin position="17"/>
        <end position="18"/>
    </location>
    <ligand>
        <name>ATP</name>
        <dbReference type="ChEBI" id="CHEBI:30616"/>
    </ligand>
</feature>
<dbReference type="GO" id="GO:0005829">
    <property type="term" value="C:cytosol"/>
    <property type="evidence" value="ECO:0007669"/>
    <property type="project" value="TreeGrafter"/>
</dbReference>
<dbReference type="PROSITE" id="PS00178">
    <property type="entry name" value="AA_TRNA_LIGASE_I"/>
    <property type="match status" value="1"/>
</dbReference>
<evidence type="ECO:0000256" key="6">
    <source>
        <dbReference type="ARBA" id="ARBA00023146"/>
    </source>
</evidence>
<accession>A0A1W6N5Q7</accession>
<dbReference type="NCBIfam" id="TIGR00233">
    <property type="entry name" value="trpS"/>
    <property type="match status" value="1"/>
</dbReference>
<dbReference type="InterPro" id="IPR014729">
    <property type="entry name" value="Rossmann-like_a/b/a_fold"/>
</dbReference>
<keyword evidence="3 8" id="KW-0547">Nucleotide-binding</keyword>
<evidence type="ECO:0000256" key="7">
    <source>
        <dbReference type="ARBA" id="ARBA00049929"/>
    </source>
</evidence>
<feature type="binding site" evidence="8">
    <location>
        <begin position="9"/>
        <end position="11"/>
    </location>
    <ligand>
        <name>ATP</name>
        <dbReference type="ChEBI" id="CHEBI:30616"/>
    </ligand>
</feature>
<dbReference type="KEGG" id="naf:GQ61_07810"/>
<keyword evidence="4 8" id="KW-0067">ATP-binding</keyword>
<dbReference type="SUPFAM" id="SSF52374">
    <property type="entry name" value="Nucleotidylyl transferase"/>
    <property type="match status" value="1"/>
</dbReference>
<dbReference type="PANTHER" id="PTHR43766">
    <property type="entry name" value="TRYPTOPHAN--TRNA LIGASE, MITOCHONDRIAL"/>
    <property type="match status" value="1"/>
</dbReference>
<dbReference type="Gene3D" id="1.10.240.10">
    <property type="entry name" value="Tyrosyl-Transfer RNA Synthetase"/>
    <property type="match status" value="1"/>
</dbReference>
<comment type="function">
    <text evidence="8">Catalyzes the attachment of tryptophan to tRNA(Trp).</text>
</comment>
<dbReference type="Proteomes" id="UP000237351">
    <property type="component" value="Chromosome"/>
</dbReference>
<evidence type="ECO:0000256" key="5">
    <source>
        <dbReference type="ARBA" id="ARBA00022917"/>
    </source>
</evidence>
<organism evidence="10 11">
    <name type="scientific">Candidatus Nucleicultrix amoebiphila FS5</name>
    <dbReference type="NCBI Taxonomy" id="1414854"/>
    <lineage>
        <taxon>Bacteria</taxon>
        <taxon>Pseudomonadati</taxon>
        <taxon>Pseudomonadota</taxon>
        <taxon>Alphaproteobacteria</taxon>
        <taxon>Holosporales</taxon>
        <taxon>Candidatus Nucleicultricaceae</taxon>
        <taxon>Candidatus Nucleicultrix</taxon>
    </lineage>
</organism>
<feature type="short sequence motif" description="'KMSKS' region" evidence="8">
    <location>
        <begin position="194"/>
        <end position="198"/>
    </location>
</feature>
<dbReference type="GO" id="GO:0004830">
    <property type="term" value="F:tryptophan-tRNA ligase activity"/>
    <property type="evidence" value="ECO:0007669"/>
    <property type="project" value="UniProtKB-UniRule"/>
</dbReference>
<evidence type="ECO:0000313" key="11">
    <source>
        <dbReference type="Proteomes" id="UP000237351"/>
    </source>
</evidence>
<comment type="subunit">
    <text evidence="8">Homodimer.</text>
</comment>
<dbReference type="EC" id="6.1.1.2" evidence="8"/>
<keyword evidence="8" id="KW-0963">Cytoplasm</keyword>
<dbReference type="Pfam" id="PF00579">
    <property type="entry name" value="tRNA-synt_1b"/>
    <property type="match status" value="1"/>
</dbReference>
<comment type="subcellular location">
    <subcellularLocation>
        <location evidence="8">Cytoplasm</location>
    </subcellularLocation>
</comment>
<feature type="short sequence motif" description="'HIGH' region" evidence="8">
    <location>
        <begin position="10"/>
        <end position="18"/>
    </location>
</feature>
<feature type="binding site" evidence="8">
    <location>
        <begin position="194"/>
        <end position="198"/>
    </location>
    <ligand>
        <name>ATP</name>
        <dbReference type="ChEBI" id="CHEBI:30616"/>
    </ligand>
</feature>
<evidence type="ECO:0000256" key="1">
    <source>
        <dbReference type="ARBA" id="ARBA00005594"/>
    </source>
</evidence>
<evidence type="ECO:0000256" key="3">
    <source>
        <dbReference type="ARBA" id="ARBA00022741"/>
    </source>
</evidence>
<proteinExistence type="inferred from homology"/>
<dbReference type="GO" id="GO:0005524">
    <property type="term" value="F:ATP binding"/>
    <property type="evidence" value="ECO:0007669"/>
    <property type="project" value="UniProtKB-UniRule"/>
</dbReference>